<evidence type="ECO:0000259" key="4">
    <source>
        <dbReference type="Pfam" id="PF13632"/>
    </source>
</evidence>
<evidence type="ECO:0000256" key="1">
    <source>
        <dbReference type="ARBA" id="ARBA00022676"/>
    </source>
</evidence>
<dbReference type="PANTHER" id="PTHR43630:SF1">
    <property type="entry name" value="POLY-BETA-1,6-N-ACETYL-D-GLUCOSAMINE SYNTHASE"/>
    <property type="match status" value="1"/>
</dbReference>
<organism evidence="5">
    <name type="scientific">Fervidicoccus fontis</name>
    <dbReference type="NCBI Taxonomy" id="683846"/>
    <lineage>
        <taxon>Archaea</taxon>
        <taxon>Thermoproteota</taxon>
        <taxon>Thermoprotei</taxon>
        <taxon>Fervidicoccales</taxon>
        <taxon>Fervidicoccaceae</taxon>
        <taxon>Fervidicoccus</taxon>
    </lineage>
</organism>
<feature type="transmembrane region" description="Helical" evidence="3">
    <location>
        <begin position="20"/>
        <end position="42"/>
    </location>
</feature>
<feature type="transmembrane region" description="Helical" evidence="3">
    <location>
        <begin position="415"/>
        <end position="434"/>
    </location>
</feature>
<name>A0A7J3SKP2_9CREN</name>
<feature type="domain" description="Glycosyltransferase 2-like" evidence="4">
    <location>
        <begin position="184"/>
        <end position="377"/>
    </location>
</feature>
<protein>
    <submittedName>
        <fullName evidence="5">Glycosyltransferase family 2 protein</fullName>
    </submittedName>
</protein>
<dbReference type="InterPro" id="IPR001173">
    <property type="entry name" value="Glyco_trans_2-like"/>
</dbReference>
<keyword evidence="1" id="KW-0328">Glycosyltransferase</keyword>
<feature type="transmembrane region" description="Helical" evidence="3">
    <location>
        <begin position="454"/>
        <end position="477"/>
    </location>
</feature>
<evidence type="ECO:0000256" key="3">
    <source>
        <dbReference type="SAM" id="Phobius"/>
    </source>
</evidence>
<keyword evidence="3" id="KW-1133">Transmembrane helix</keyword>
<feature type="transmembrane region" description="Helical" evidence="3">
    <location>
        <begin position="350"/>
        <end position="378"/>
    </location>
</feature>
<dbReference type="AlphaFoldDB" id="A0A7J3SKP2"/>
<dbReference type="PANTHER" id="PTHR43630">
    <property type="entry name" value="POLY-BETA-1,6-N-ACETYL-D-GLUCOSAMINE SYNTHASE"/>
    <property type="match status" value="1"/>
</dbReference>
<accession>A0A7J3SKP2</accession>
<keyword evidence="3" id="KW-0472">Membrane</keyword>
<proteinExistence type="predicted"/>
<comment type="caution">
    <text evidence="5">The sequence shown here is derived from an EMBL/GenBank/DDBJ whole genome shotgun (WGS) entry which is preliminary data.</text>
</comment>
<evidence type="ECO:0000256" key="2">
    <source>
        <dbReference type="ARBA" id="ARBA00022679"/>
    </source>
</evidence>
<dbReference type="CDD" id="cd06423">
    <property type="entry name" value="CESA_like"/>
    <property type="match status" value="1"/>
</dbReference>
<reference evidence="5" key="1">
    <citation type="journal article" date="2020" name="mSystems">
        <title>Genome- and Community-Level Interaction Insights into Carbon Utilization and Element Cycling Functions of Hydrothermarchaeota in Hydrothermal Sediment.</title>
        <authorList>
            <person name="Zhou Z."/>
            <person name="Liu Y."/>
            <person name="Xu W."/>
            <person name="Pan J."/>
            <person name="Luo Z.H."/>
            <person name="Li M."/>
        </authorList>
    </citation>
    <scope>NUCLEOTIDE SEQUENCE [LARGE SCALE GENOMIC DNA]</scope>
    <source>
        <strain evidence="5">SpSt-885</strain>
    </source>
</reference>
<evidence type="ECO:0000313" key="5">
    <source>
        <dbReference type="EMBL" id="HGZ60077.1"/>
    </source>
</evidence>
<feature type="transmembrane region" description="Helical" evidence="3">
    <location>
        <begin position="390"/>
        <end position="408"/>
    </location>
</feature>
<dbReference type="InterPro" id="IPR029044">
    <property type="entry name" value="Nucleotide-diphossugar_trans"/>
</dbReference>
<dbReference type="EMBL" id="DTLS01000072">
    <property type="protein sequence ID" value="HGZ60077.1"/>
    <property type="molecule type" value="Genomic_DNA"/>
</dbReference>
<keyword evidence="2 5" id="KW-0808">Transferase</keyword>
<dbReference type="Gene3D" id="3.90.550.10">
    <property type="entry name" value="Spore Coat Polysaccharide Biosynthesis Protein SpsA, Chain A"/>
    <property type="match status" value="1"/>
</dbReference>
<gene>
    <name evidence="5" type="ORF">ENW83_02570</name>
</gene>
<sequence>MLPINMPQIVEFDDLVKFSIFITYFKYIFYFIWIVPIYRAAITFKSWKLNYKKYVQIPESSMRSTKTSFYKVAVLIPARNASRYIRSSILSAINQTVTPKTIYILDDASKDETLNVVANLVKELGGTLTEVNVGNEKSLLVYNLLTKSGKDIKIVVVSFKKHSGKPRMINSVLEDVAKEHDYMLILDSDTIIERKYIEKLAYFLSKNENVAGANGTILLWRPEGKGRLSWFFAKAFRNIASLYYLLTVRFSETVFNSVNSLNGSCAMYKVKPLIEVGGIPEDTYVEDTSMSWELQFMGYTVAYLPGAYSYTVDPSSLKRFLSKVYRITLGVQKLLVTRFKRLIAKRKRNLLLTSLYTSLGSLPFVFVIVNVFFTAFLAHFGIYTKGLSQYIFGSLQFTPISLIIAFIYKYPLSYLGISYLTGVLESLAIYMFLVSLYRNEPNIRRTMQNSKSTILIVPLILWSQALIALITIPGSLYQAITKKKVSKW</sequence>
<dbReference type="Pfam" id="PF13632">
    <property type="entry name" value="Glyco_trans_2_3"/>
    <property type="match status" value="1"/>
</dbReference>
<dbReference type="SUPFAM" id="SSF53448">
    <property type="entry name" value="Nucleotide-diphospho-sugar transferases"/>
    <property type="match status" value="1"/>
</dbReference>
<keyword evidence="3" id="KW-0812">Transmembrane</keyword>
<dbReference type="GO" id="GO:0016757">
    <property type="term" value="F:glycosyltransferase activity"/>
    <property type="evidence" value="ECO:0007669"/>
    <property type="project" value="UniProtKB-KW"/>
</dbReference>